<dbReference type="SUPFAM" id="SSF81296">
    <property type="entry name" value="E set domains"/>
    <property type="match status" value="2"/>
</dbReference>
<proteinExistence type="inferred from homology"/>
<feature type="domain" description="Arrestin C-terminal-like" evidence="2">
    <location>
        <begin position="175"/>
        <end position="308"/>
    </location>
</feature>
<evidence type="ECO:0000256" key="1">
    <source>
        <dbReference type="ARBA" id="ARBA00005298"/>
    </source>
</evidence>
<sequence>MSVLKIAVDKDYYAPGDLIHVVCSLHNTELLLATKLEVVLVVSVELSNQVCTQGHGTEGYALPHGLQTNLSDATRLQTLVLWSSPNKIAGRALHPKPRTFVGVAVIPNDAVPSVLLASVGYDRAHISYSLRAELKTTSAFAPLRAMTPIAVVNPLPLPGPENPPLVLPIVPKDWSHFPLDIAATCNQTIYAIGSSITVNFTVTNLDRRDIKSLKISLIQRYNSFFISDLAKCDTLISETMTTIIPGHSSKTLSVLLNSEKASRVAPTTSYSFIQVEHAVVIQAFPAGLFTSTVPLAVEIPVVFVGPQQL</sequence>
<feature type="domain" description="Arrestin C-terminal-like" evidence="2">
    <location>
        <begin position="3"/>
        <end position="156"/>
    </location>
</feature>
<dbReference type="PANTHER" id="PTHR11792">
    <property type="entry name" value="ARRESTIN"/>
    <property type="match status" value="1"/>
</dbReference>
<comment type="similarity">
    <text evidence="1">Belongs to the arrestin family.</text>
</comment>
<evidence type="ECO:0000259" key="2">
    <source>
        <dbReference type="SMART" id="SM01017"/>
    </source>
</evidence>
<dbReference type="SMART" id="SM01017">
    <property type="entry name" value="Arrestin_C"/>
    <property type="match status" value="2"/>
</dbReference>
<gene>
    <name evidence="3" type="ORF">BDEG_22667</name>
</gene>
<dbReference type="EMBL" id="DS022302">
    <property type="protein sequence ID" value="OAJ38762.1"/>
    <property type="molecule type" value="Genomic_DNA"/>
</dbReference>
<dbReference type="PANTHER" id="PTHR11792:SF17">
    <property type="entry name" value="KURTZ ARRESTIN"/>
    <property type="match status" value="1"/>
</dbReference>
<dbReference type="OrthoDB" id="298939at2759"/>
<organism evidence="3 4">
    <name type="scientific">Batrachochytrium dendrobatidis (strain JEL423)</name>
    <dbReference type="NCBI Taxonomy" id="403673"/>
    <lineage>
        <taxon>Eukaryota</taxon>
        <taxon>Fungi</taxon>
        <taxon>Fungi incertae sedis</taxon>
        <taxon>Chytridiomycota</taxon>
        <taxon>Chytridiomycota incertae sedis</taxon>
        <taxon>Chytridiomycetes</taxon>
        <taxon>Rhizophydiales</taxon>
        <taxon>Rhizophydiales incertae sedis</taxon>
        <taxon>Batrachochytrium</taxon>
    </lineage>
</organism>
<reference evidence="3 4" key="2">
    <citation type="submission" date="2016-05" db="EMBL/GenBank/DDBJ databases">
        <title>Lineage-specific infection strategies underlie the spectrum of fungal disease in amphibians.</title>
        <authorList>
            <person name="Cuomo C.A."/>
            <person name="Farrer R.A."/>
            <person name="James T."/>
            <person name="Longcore J."/>
            <person name="Birren B."/>
        </authorList>
    </citation>
    <scope>NUCLEOTIDE SEQUENCE [LARGE SCALE GENOMIC DNA]</scope>
    <source>
        <strain evidence="3 4">JEL423</strain>
    </source>
</reference>
<dbReference type="GO" id="GO:0007165">
    <property type="term" value="P:signal transduction"/>
    <property type="evidence" value="ECO:0007669"/>
    <property type="project" value="InterPro"/>
</dbReference>
<feature type="non-terminal residue" evidence="3">
    <location>
        <position position="1"/>
    </location>
</feature>
<dbReference type="Gene3D" id="2.60.40.640">
    <property type="match status" value="1"/>
</dbReference>
<dbReference type="GO" id="GO:0005737">
    <property type="term" value="C:cytoplasm"/>
    <property type="evidence" value="ECO:0007669"/>
    <property type="project" value="TreeGrafter"/>
</dbReference>
<reference evidence="3 4" key="1">
    <citation type="submission" date="2006-10" db="EMBL/GenBank/DDBJ databases">
        <title>The Genome Sequence of Batrachochytrium dendrobatidis JEL423.</title>
        <authorList>
            <consortium name="The Broad Institute Genome Sequencing Platform"/>
            <person name="Birren B."/>
            <person name="Lander E."/>
            <person name="Galagan J."/>
            <person name="Cuomo C."/>
            <person name="Devon K."/>
            <person name="Jaffe D."/>
            <person name="Butler J."/>
            <person name="Alvarez P."/>
            <person name="Gnerre S."/>
            <person name="Grabherr M."/>
            <person name="Kleber M."/>
            <person name="Mauceli E."/>
            <person name="Brockman W."/>
            <person name="Young S."/>
            <person name="LaButti K."/>
            <person name="Sykes S."/>
            <person name="DeCaprio D."/>
            <person name="Crawford M."/>
            <person name="Koehrsen M."/>
            <person name="Engels R."/>
            <person name="Montgomery P."/>
            <person name="Pearson M."/>
            <person name="Howarth C."/>
            <person name="Larson L."/>
            <person name="White J."/>
            <person name="O'Leary S."/>
            <person name="Kodira C."/>
            <person name="Zeng Q."/>
            <person name="Yandava C."/>
            <person name="Alvarado L."/>
            <person name="Longcore J."/>
            <person name="James T."/>
        </authorList>
    </citation>
    <scope>NUCLEOTIDE SEQUENCE [LARGE SCALE GENOMIC DNA]</scope>
    <source>
        <strain evidence="3 4">JEL423</strain>
    </source>
</reference>
<dbReference type="InterPro" id="IPR000698">
    <property type="entry name" value="Arrestin"/>
</dbReference>
<dbReference type="AlphaFoldDB" id="A0A177WG65"/>
<dbReference type="Pfam" id="PF02752">
    <property type="entry name" value="Arrestin_C"/>
    <property type="match status" value="1"/>
</dbReference>
<dbReference type="InterPro" id="IPR014756">
    <property type="entry name" value="Ig_E-set"/>
</dbReference>
<evidence type="ECO:0000313" key="4">
    <source>
        <dbReference type="Proteomes" id="UP000077115"/>
    </source>
</evidence>
<evidence type="ECO:0000313" key="3">
    <source>
        <dbReference type="EMBL" id="OAJ38762.1"/>
    </source>
</evidence>
<dbReference type="GO" id="GO:0002031">
    <property type="term" value="P:G protein-coupled receptor internalization"/>
    <property type="evidence" value="ECO:0007669"/>
    <property type="project" value="TreeGrafter"/>
</dbReference>
<dbReference type="InterPro" id="IPR011022">
    <property type="entry name" value="Arrestin_C-like"/>
</dbReference>
<accession>A0A177WG65</accession>
<dbReference type="VEuPathDB" id="FungiDB:BDEG_22667"/>
<protein>
    <recommendedName>
        <fullName evidence="2">Arrestin C-terminal-like domain-containing protein</fullName>
    </recommendedName>
</protein>
<name>A0A177WG65_BATDL</name>
<dbReference type="Proteomes" id="UP000077115">
    <property type="component" value="Unassembled WGS sequence"/>
</dbReference>
<dbReference type="GO" id="GO:0001664">
    <property type="term" value="F:G protein-coupled receptor binding"/>
    <property type="evidence" value="ECO:0007669"/>
    <property type="project" value="TreeGrafter"/>
</dbReference>
<dbReference type="InterPro" id="IPR014752">
    <property type="entry name" value="Arrestin-like_C"/>
</dbReference>